<reference evidence="6 7" key="1">
    <citation type="submission" date="2016-10" db="EMBL/GenBank/DDBJ databases">
        <authorList>
            <person name="de Groot N.N."/>
        </authorList>
    </citation>
    <scope>NUCLEOTIDE SEQUENCE [LARGE SCALE GENOMIC DNA]</scope>
    <source>
        <strain evidence="6 7">DSM 26130</strain>
    </source>
</reference>
<evidence type="ECO:0000256" key="3">
    <source>
        <dbReference type="RuleBase" id="RU361235"/>
    </source>
</evidence>
<dbReference type="Pfam" id="PF00135">
    <property type="entry name" value="COesterase"/>
    <property type="match status" value="1"/>
</dbReference>
<dbReference type="EC" id="3.1.1.-" evidence="3"/>
<feature type="domain" description="Carboxylesterase type B" evidence="5">
    <location>
        <begin position="42"/>
        <end position="527"/>
    </location>
</feature>
<comment type="similarity">
    <text evidence="1 3">Belongs to the type-B carboxylesterase/lipase family.</text>
</comment>
<keyword evidence="2 3" id="KW-0378">Hydrolase</keyword>
<evidence type="ECO:0000313" key="7">
    <source>
        <dbReference type="Proteomes" id="UP000198598"/>
    </source>
</evidence>
<organism evidence="6 7">
    <name type="scientific">Spirosoma endophyticum</name>
    <dbReference type="NCBI Taxonomy" id="662367"/>
    <lineage>
        <taxon>Bacteria</taxon>
        <taxon>Pseudomonadati</taxon>
        <taxon>Bacteroidota</taxon>
        <taxon>Cytophagia</taxon>
        <taxon>Cytophagales</taxon>
        <taxon>Cytophagaceae</taxon>
        <taxon>Spirosoma</taxon>
    </lineage>
</organism>
<dbReference type="SUPFAM" id="SSF53474">
    <property type="entry name" value="alpha/beta-Hydrolases"/>
    <property type="match status" value="1"/>
</dbReference>
<evidence type="ECO:0000313" key="6">
    <source>
        <dbReference type="EMBL" id="SFE31858.1"/>
    </source>
</evidence>
<sequence>MYSFDASAYPDQSTLLNQNTVKKTILAFTFLITHALQAQQTTPTVRTALGVVRGVTEGDVSSFKGIPYAAAPVGANRWRPPQPVGAWTGERDASKFGAEPPQRAFGPGAAAMSPTSSEDCLFLNLWKPANATEKAKLPVMVWIYGGAFVFGSGSQPGYDGTQFAKQGIILVTFNYRLGRLGFFAHPALSQEHPQEPKGNYAYMDQMAALQWVQTNIAQFGGDPKNVTIFGESAGGVSVLSLLSIPTAKGLFSKAISESGGARDGVLTGRPINKENADVNYPISAETIGINFAKRHNIEGTDAAALAKLRALSAAEIVDGGQETAGPGGPPTYPGPILDGKLVVETAESAFKGGRQAKVPLLIGSNSAEVPAGFVNAKSKEELLALFGSVKEEMTKAYDPDGNTEFPKMLSLVNTDKVWAEPARFTARSFVTKGTPAYLYLFSYVPASAKQWMKYGAAHASEIGYVFDNLVSRNGATIAPEDKAVAAMMNTYWANFAKTGNPNGKGLPTWPAYDPKKNEVFEFRPDGSATAGSDQRKARLDVMEKAAQPAKSN</sequence>
<dbReference type="AlphaFoldDB" id="A0A1I1ZKG8"/>
<feature type="compositionally biased region" description="Basic and acidic residues" evidence="4">
    <location>
        <begin position="533"/>
        <end position="543"/>
    </location>
</feature>
<accession>A0A1I1ZKG8</accession>
<evidence type="ECO:0000256" key="4">
    <source>
        <dbReference type="SAM" id="MobiDB-lite"/>
    </source>
</evidence>
<name>A0A1I1ZKG8_9BACT</name>
<dbReference type="PANTHER" id="PTHR11559">
    <property type="entry name" value="CARBOXYLESTERASE"/>
    <property type="match status" value="1"/>
</dbReference>
<dbReference type="PROSITE" id="PS00941">
    <property type="entry name" value="CARBOXYLESTERASE_B_2"/>
    <property type="match status" value="1"/>
</dbReference>
<dbReference type="GO" id="GO:0016787">
    <property type="term" value="F:hydrolase activity"/>
    <property type="evidence" value="ECO:0007669"/>
    <property type="project" value="UniProtKB-KW"/>
</dbReference>
<proteinExistence type="inferred from homology"/>
<dbReference type="Proteomes" id="UP000198598">
    <property type="component" value="Unassembled WGS sequence"/>
</dbReference>
<dbReference type="InterPro" id="IPR019819">
    <property type="entry name" value="Carboxylesterase_B_CS"/>
</dbReference>
<dbReference type="EMBL" id="FOLQ01000012">
    <property type="protein sequence ID" value="SFE31858.1"/>
    <property type="molecule type" value="Genomic_DNA"/>
</dbReference>
<dbReference type="InterPro" id="IPR050309">
    <property type="entry name" value="Type-B_Carboxylest/Lipase"/>
</dbReference>
<feature type="region of interest" description="Disordered" evidence="4">
    <location>
        <begin position="522"/>
        <end position="552"/>
    </location>
</feature>
<protein>
    <recommendedName>
        <fullName evidence="3">Carboxylic ester hydrolase</fullName>
        <ecNumber evidence="3">3.1.1.-</ecNumber>
    </recommendedName>
</protein>
<dbReference type="InterPro" id="IPR029058">
    <property type="entry name" value="AB_hydrolase_fold"/>
</dbReference>
<dbReference type="InterPro" id="IPR019826">
    <property type="entry name" value="Carboxylesterase_B_AS"/>
</dbReference>
<keyword evidence="7" id="KW-1185">Reference proteome</keyword>
<gene>
    <name evidence="6" type="ORF">SAMN05216167_112139</name>
</gene>
<dbReference type="InterPro" id="IPR002018">
    <property type="entry name" value="CarbesteraseB"/>
</dbReference>
<dbReference type="STRING" id="662367.SAMN05216167_112139"/>
<evidence type="ECO:0000256" key="1">
    <source>
        <dbReference type="ARBA" id="ARBA00005964"/>
    </source>
</evidence>
<evidence type="ECO:0000259" key="5">
    <source>
        <dbReference type="Pfam" id="PF00135"/>
    </source>
</evidence>
<dbReference type="Gene3D" id="3.40.50.1820">
    <property type="entry name" value="alpha/beta hydrolase"/>
    <property type="match status" value="1"/>
</dbReference>
<dbReference type="PROSITE" id="PS00122">
    <property type="entry name" value="CARBOXYLESTERASE_B_1"/>
    <property type="match status" value="1"/>
</dbReference>
<evidence type="ECO:0000256" key="2">
    <source>
        <dbReference type="ARBA" id="ARBA00022801"/>
    </source>
</evidence>